<name>A0A1Z1WQ80_9ACTN</name>
<dbReference type="EMBL" id="CP021748">
    <property type="protein sequence ID" value="ARX88576.1"/>
    <property type="molecule type" value="Genomic_DNA"/>
</dbReference>
<sequence>MPITLRYVAGSPLVATLCMTLATWSGRERALPSIDMPASDTFMSSVPVDISE</sequence>
<accession>A0A1Z1WQ80</accession>
<organism evidence="1 2">
    <name type="scientific">Streptomyces alboflavus</name>
    <dbReference type="NCBI Taxonomy" id="67267"/>
    <lineage>
        <taxon>Bacteria</taxon>
        <taxon>Bacillati</taxon>
        <taxon>Actinomycetota</taxon>
        <taxon>Actinomycetes</taxon>
        <taxon>Kitasatosporales</taxon>
        <taxon>Streptomycetaceae</taxon>
        <taxon>Streptomyces</taxon>
    </lineage>
</organism>
<gene>
    <name evidence="1" type="ORF">SMD44_08063</name>
</gene>
<evidence type="ECO:0000313" key="2">
    <source>
        <dbReference type="Proteomes" id="UP000195880"/>
    </source>
</evidence>
<evidence type="ECO:0000313" key="1">
    <source>
        <dbReference type="EMBL" id="ARX88576.1"/>
    </source>
</evidence>
<dbReference type="Proteomes" id="UP000195880">
    <property type="component" value="Chromosome"/>
</dbReference>
<proteinExistence type="predicted"/>
<dbReference type="KEGG" id="salf:SMD44_08063"/>
<dbReference type="AlphaFoldDB" id="A0A1Z1WQ80"/>
<keyword evidence="2" id="KW-1185">Reference proteome</keyword>
<reference evidence="1 2" key="1">
    <citation type="submission" date="2017-05" db="EMBL/GenBank/DDBJ databases">
        <title>Streptomyces alboflavus Genome sequencing and assembly.</title>
        <authorList>
            <person name="Wang Y."/>
            <person name="Du B."/>
            <person name="Ding Y."/>
            <person name="Liu H."/>
            <person name="Hou Q."/>
            <person name="Liu K."/>
            <person name="Wang C."/>
            <person name="Yao L."/>
        </authorList>
    </citation>
    <scope>NUCLEOTIDE SEQUENCE [LARGE SCALE GENOMIC DNA]</scope>
    <source>
        <strain evidence="1 2">MDJK44</strain>
    </source>
</reference>
<protein>
    <submittedName>
        <fullName evidence="1">Uncharacterized protein</fullName>
    </submittedName>
</protein>